<dbReference type="AlphaFoldDB" id="A0A9P5H5T3"/>
<dbReference type="EMBL" id="JAANBB010000158">
    <property type="protein sequence ID" value="KAF7548114.1"/>
    <property type="molecule type" value="Genomic_DNA"/>
</dbReference>
<protein>
    <submittedName>
        <fullName evidence="2">Uncharacterized protein</fullName>
    </submittedName>
</protein>
<dbReference type="OrthoDB" id="5042680at2759"/>
<proteinExistence type="predicted"/>
<name>A0A9P5H5T3_9HYPO</name>
<accession>A0A9P5H5T3</accession>
<evidence type="ECO:0000256" key="1">
    <source>
        <dbReference type="SAM" id="SignalP"/>
    </source>
</evidence>
<dbReference type="Proteomes" id="UP000722485">
    <property type="component" value="Unassembled WGS sequence"/>
</dbReference>
<sequence>MRSLSQLLLPAWLLVPTVFGADLGDTCDDMTSGVWASCTATYDHPTGYKRKLCSDGCVTDDIIFGDNRRAVIMQDISPSGSSYTAVRAKETDMDLYKKFADTIKSCYTTGCDRQAIGDFFAVYIQDSDEMADGAFVRMLSDWVNLFADIKIKVAAIKSTAKGVQTRLKTVSAKVTAVKKNACKGTACKGSVAATYLKQVSNTLAAVKHLEGMLAVVTRAENAHTAIQGLNYMAINGAKYKPDNDYLYSLIRDSIITDMGDLIWGFEVAKLMPQIAAKLKVEIVPIGSLSQWSTHSTEALKKVNVILAKNFKNHKDLSKTAALRKVRDGFISIQGSVKKELRDPLIKLTTQLKALDTALSKFPLRKKKLDWEVGSSSYKRWTVNSYNLPCLVMMRQPYNYDGYSTYVDYPTFETCQSDLDLIYLPNHHIPWIKYRFIT</sequence>
<gene>
    <name evidence="2" type="ORF">G7Z17_g7261</name>
</gene>
<feature type="chain" id="PRO_5040367096" evidence="1">
    <location>
        <begin position="21"/>
        <end position="437"/>
    </location>
</feature>
<feature type="signal peptide" evidence="1">
    <location>
        <begin position="1"/>
        <end position="20"/>
    </location>
</feature>
<organism evidence="2 3">
    <name type="scientific">Cylindrodendrum hubeiense</name>
    <dbReference type="NCBI Taxonomy" id="595255"/>
    <lineage>
        <taxon>Eukaryota</taxon>
        <taxon>Fungi</taxon>
        <taxon>Dikarya</taxon>
        <taxon>Ascomycota</taxon>
        <taxon>Pezizomycotina</taxon>
        <taxon>Sordariomycetes</taxon>
        <taxon>Hypocreomycetidae</taxon>
        <taxon>Hypocreales</taxon>
        <taxon>Nectriaceae</taxon>
        <taxon>Cylindrodendrum</taxon>
    </lineage>
</organism>
<comment type="caution">
    <text evidence="2">The sequence shown here is derived from an EMBL/GenBank/DDBJ whole genome shotgun (WGS) entry which is preliminary data.</text>
</comment>
<evidence type="ECO:0000313" key="3">
    <source>
        <dbReference type="Proteomes" id="UP000722485"/>
    </source>
</evidence>
<reference evidence="2" key="1">
    <citation type="submission" date="2020-03" db="EMBL/GenBank/DDBJ databases">
        <title>Draft Genome Sequence of Cylindrodendrum hubeiense.</title>
        <authorList>
            <person name="Buettner E."/>
            <person name="Kellner H."/>
        </authorList>
    </citation>
    <scope>NUCLEOTIDE SEQUENCE</scope>
    <source>
        <strain evidence="2">IHI 201604</strain>
    </source>
</reference>
<evidence type="ECO:0000313" key="2">
    <source>
        <dbReference type="EMBL" id="KAF7548114.1"/>
    </source>
</evidence>
<keyword evidence="1" id="KW-0732">Signal</keyword>
<keyword evidence="3" id="KW-1185">Reference proteome</keyword>